<feature type="transmembrane region" description="Helical" evidence="1">
    <location>
        <begin position="112"/>
        <end position="135"/>
    </location>
</feature>
<evidence type="ECO:0000313" key="4">
    <source>
        <dbReference type="Proteomes" id="UP000230002"/>
    </source>
</evidence>
<keyword evidence="1" id="KW-0472">Membrane</keyword>
<evidence type="ECO:0000259" key="2">
    <source>
        <dbReference type="Pfam" id="PF20151"/>
    </source>
</evidence>
<dbReference type="OrthoDB" id="3354157at2759"/>
<feature type="transmembrane region" description="Helical" evidence="1">
    <location>
        <begin position="84"/>
        <end position="105"/>
    </location>
</feature>
<dbReference type="EMBL" id="AYKW01000069">
    <property type="protein sequence ID" value="PIL22620.1"/>
    <property type="molecule type" value="Genomic_DNA"/>
</dbReference>
<evidence type="ECO:0000256" key="1">
    <source>
        <dbReference type="SAM" id="Phobius"/>
    </source>
</evidence>
<feature type="domain" description="DUF6533" evidence="2">
    <location>
        <begin position="9"/>
        <end position="54"/>
    </location>
</feature>
<organism evidence="3 4">
    <name type="scientific">Ganoderma sinense ZZ0214-1</name>
    <dbReference type="NCBI Taxonomy" id="1077348"/>
    <lineage>
        <taxon>Eukaryota</taxon>
        <taxon>Fungi</taxon>
        <taxon>Dikarya</taxon>
        <taxon>Basidiomycota</taxon>
        <taxon>Agaricomycotina</taxon>
        <taxon>Agaricomycetes</taxon>
        <taxon>Polyporales</taxon>
        <taxon>Polyporaceae</taxon>
        <taxon>Ganoderma</taxon>
    </lineage>
</organism>
<sequence length="236" mass="26620">MSELYTTCYVGLASFTILIWDHLLTFSEEVEFVWKKKKGPLIYLFFINRYLTPLGFCVNLIAYFSDYFTPDTSVCRHFVRFEGSMTLIGINVTAVMMFLRIYAIYEGRKSVVFALATLLLAEFAVNASLLTYGIAVKHTVRIHACTMIFDQSKVHGVFAAASAWLPLLYETAVLALTLLRTYQHAKDASAGRVMRILVKEGLLYFSVIFSITLILTLMIISAPDGLKNVAAQTEYL</sequence>
<dbReference type="Pfam" id="PF20151">
    <property type="entry name" value="DUF6533"/>
    <property type="match status" value="1"/>
</dbReference>
<keyword evidence="1" id="KW-1133">Transmembrane helix</keyword>
<dbReference type="AlphaFoldDB" id="A0A2G8RM89"/>
<comment type="caution">
    <text evidence="3">The sequence shown here is derived from an EMBL/GenBank/DDBJ whole genome shotgun (WGS) entry which is preliminary data.</text>
</comment>
<evidence type="ECO:0000313" key="3">
    <source>
        <dbReference type="EMBL" id="PIL22620.1"/>
    </source>
</evidence>
<keyword evidence="1" id="KW-0812">Transmembrane</keyword>
<keyword evidence="4" id="KW-1185">Reference proteome</keyword>
<feature type="transmembrane region" description="Helical" evidence="1">
    <location>
        <begin position="155"/>
        <end position="180"/>
    </location>
</feature>
<accession>A0A2G8RM89</accession>
<reference evidence="3 4" key="1">
    <citation type="journal article" date="2015" name="Sci. Rep.">
        <title>Chromosome-level genome map provides insights into diverse defense mechanisms in the medicinal fungus Ganoderma sinense.</title>
        <authorList>
            <person name="Zhu Y."/>
            <person name="Xu J."/>
            <person name="Sun C."/>
            <person name="Zhou S."/>
            <person name="Xu H."/>
            <person name="Nelson D.R."/>
            <person name="Qian J."/>
            <person name="Song J."/>
            <person name="Luo H."/>
            <person name="Xiang L."/>
            <person name="Li Y."/>
            <person name="Xu Z."/>
            <person name="Ji A."/>
            <person name="Wang L."/>
            <person name="Lu S."/>
            <person name="Hayward A."/>
            <person name="Sun W."/>
            <person name="Li X."/>
            <person name="Schwartz D.C."/>
            <person name="Wang Y."/>
            <person name="Chen S."/>
        </authorList>
    </citation>
    <scope>NUCLEOTIDE SEQUENCE [LARGE SCALE GENOMIC DNA]</scope>
    <source>
        <strain evidence="3 4">ZZ0214-1</strain>
    </source>
</reference>
<feature type="transmembrane region" description="Helical" evidence="1">
    <location>
        <begin position="201"/>
        <end position="220"/>
    </location>
</feature>
<feature type="transmembrane region" description="Helical" evidence="1">
    <location>
        <begin position="41"/>
        <end position="64"/>
    </location>
</feature>
<name>A0A2G8RM89_9APHY</name>
<dbReference type="InterPro" id="IPR045340">
    <property type="entry name" value="DUF6533"/>
</dbReference>
<protein>
    <recommendedName>
        <fullName evidence="2">DUF6533 domain-containing protein</fullName>
    </recommendedName>
</protein>
<dbReference type="Proteomes" id="UP000230002">
    <property type="component" value="Unassembled WGS sequence"/>
</dbReference>
<proteinExistence type="predicted"/>
<gene>
    <name evidence="3" type="ORF">GSI_15310</name>
</gene>